<dbReference type="PANTHER" id="PTHR12322">
    <property type="entry name" value="DOUBLESEX AND MAB-3 RELATED TRANSCRIPTION FACTOR DMRT"/>
    <property type="match status" value="1"/>
</dbReference>
<feature type="region of interest" description="Disordered" evidence="7">
    <location>
        <begin position="418"/>
        <end position="463"/>
    </location>
</feature>
<dbReference type="CDD" id="cd14370">
    <property type="entry name" value="CUE_DMA"/>
    <property type="match status" value="1"/>
</dbReference>
<feature type="compositionally biased region" description="Low complexity" evidence="7">
    <location>
        <begin position="424"/>
        <end position="437"/>
    </location>
</feature>
<dbReference type="EMBL" id="CAJPEX010000189">
    <property type="protein sequence ID" value="CAG0914099.1"/>
    <property type="molecule type" value="Genomic_DNA"/>
</dbReference>
<dbReference type="AlphaFoldDB" id="A0A7R9BG32"/>
<dbReference type="InterPro" id="IPR001275">
    <property type="entry name" value="DM_DNA-bd"/>
</dbReference>
<dbReference type="Proteomes" id="UP000678499">
    <property type="component" value="Unassembled WGS sequence"/>
</dbReference>
<dbReference type="Gene3D" id="4.10.1040.10">
    <property type="entry name" value="DM DNA-binding domain"/>
    <property type="match status" value="1"/>
</dbReference>
<dbReference type="InterPro" id="IPR026607">
    <property type="entry name" value="DMRT"/>
</dbReference>
<feature type="compositionally biased region" description="Polar residues" evidence="7">
    <location>
        <begin position="442"/>
        <end position="452"/>
    </location>
</feature>
<evidence type="ECO:0000256" key="4">
    <source>
        <dbReference type="ARBA" id="ARBA00023125"/>
    </source>
</evidence>
<dbReference type="InterPro" id="IPR005173">
    <property type="entry name" value="DMA"/>
</dbReference>
<dbReference type="GO" id="GO:0005634">
    <property type="term" value="C:nucleus"/>
    <property type="evidence" value="ECO:0007669"/>
    <property type="project" value="UniProtKB-SubCell"/>
</dbReference>
<sequence length="463" mass="49656">MNNQASGPLLSRHPTTERGARKPKCARCRNHGFISWLKGHKRHCHYKDCTCIKCNLIAERQRVMAAQVALKRQQAAEDAIAIGLRAVATGASAGYLPPGPIFGMSVTSPKPEEANELSGKKPNYTSSAGSGEDDSDSDPTDDSCNATSVSKEGPDETEKARSVNSEPVIEGKCVEVDSEEVPEPPKRRKVEEAKGPEGNSSTAAAGATVGKTWDYKLTPIEILSRIFPGQKRSVLQLVLQGCKGDIIRAIEHFLSSSDFNQSPAQLMQMAAAAATLSRVSQQQSPTSQPKAPFKSAFTPLSLPQAPPAHQNSPFGSHVLNFPDIVAPIFMPRSTGGMYPSLSMPDPLGFLPPPSFHTSHTSKLAAFPRASTFPTLESMGFSSGMLAGFQNYGRLPNPMSSPEAQGHMNLAMGQNLFPVQSQSASRTPSPTHSPSPTRYGSDSPDSNNAPASDSETRPRTRRYT</sequence>
<proteinExistence type="inferred from homology"/>
<accession>A0A7R9BG32</accession>
<evidence type="ECO:0000313" key="10">
    <source>
        <dbReference type="Proteomes" id="UP000678499"/>
    </source>
</evidence>
<dbReference type="EMBL" id="OA882226">
    <property type="protein sequence ID" value="CAD7273947.1"/>
    <property type="molecule type" value="Genomic_DNA"/>
</dbReference>
<evidence type="ECO:0000256" key="5">
    <source>
        <dbReference type="ARBA" id="ARBA00023242"/>
    </source>
</evidence>
<keyword evidence="4 6" id="KW-0238">DNA-binding</keyword>
<dbReference type="PROSITE" id="PS50809">
    <property type="entry name" value="DM_2"/>
    <property type="match status" value="1"/>
</dbReference>
<comment type="subcellular location">
    <subcellularLocation>
        <location evidence="6">Nucleus</location>
    </subcellularLocation>
</comment>
<feature type="compositionally biased region" description="Basic and acidic residues" evidence="7">
    <location>
        <begin position="183"/>
        <end position="195"/>
    </location>
</feature>
<dbReference type="Pfam" id="PF00751">
    <property type="entry name" value="DM"/>
    <property type="match status" value="1"/>
</dbReference>
<feature type="region of interest" description="Disordered" evidence="7">
    <location>
        <begin position="1"/>
        <end position="22"/>
    </location>
</feature>
<keyword evidence="2 6" id="KW-0479">Metal-binding</keyword>
<feature type="compositionally biased region" description="Acidic residues" evidence="7">
    <location>
        <begin position="131"/>
        <end position="141"/>
    </location>
</feature>
<feature type="region of interest" description="Disordered" evidence="7">
    <location>
        <begin position="104"/>
        <end position="205"/>
    </location>
</feature>
<feature type="DNA-binding region" description="DM" evidence="6">
    <location>
        <begin position="25"/>
        <end position="72"/>
    </location>
</feature>
<dbReference type="FunFam" id="4.10.1040.10:FF:000001">
    <property type="entry name" value="doublesex- and mab-3-related transcription factor 1"/>
    <property type="match status" value="1"/>
</dbReference>
<dbReference type="PANTHER" id="PTHR12322:SF118">
    <property type="entry name" value="DM DOMAIN-CONTAINING PROTEIN"/>
    <property type="match status" value="1"/>
</dbReference>
<protein>
    <recommendedName>
        <fullName evidence="8">DM domain-containing protein</fullName>
    </recommendedName>
</protein>
<comment type="similarity">
    <text evidence="1">Belongs to the DMRT family.</text>
</comment>
<evidence type="ECO:0000256" key="2">
    <source>
        <dbReference type="ARBA" id="ARBA00022723"/>
    </source>
</evidence>
<dbReference type="InterPro" id="IPR036407">
    <property type="entry name" value="DM_DNA-bd_sf"/>
</dbReference>
<dbReference type="InterPro" id="IPR009060">
    <property type="entry name" value="UBA-like_sf"/>
</dbReference>
<evidence type="ECO:0000256" key="3">
    <source>
        <dbReference type="ARBA" id="ARBA00022833"/>
    </source>
</evidence>
<dbReference type="GO" id="GO:0000978">
    <property type="term" value="F:RNA polymerase II cis-regulatory region sequence-specific DNA binding"/>
    <property type="evidence" value="ECO:0007669"/>
    <property type="project" value="TreeGrafter"/>
</dbReference>
<feature type="compositionally biased region" description="Basic and acidic residues" evidence="7">
    <location>
        <begin position="152"/>
        <end position="161"/>
    </location>
</feature>
<dbReference type="SMART" id="SM00301">
    <property type="entry name" value="DM"/>
    <property type="match status" value="1"/>
</dbReference>
<dbReference type="GO" id="GO:0007548">
    <property type="term" value="P:sex differentiation"/>
    <property type="evidence" value="ECO:0007669"/>
    <property type="project" value="TreeGrafter"/>
</dbReference>
<evidence type="ECO:0000313" key="9">
    <source>
        <dbReference type="EMBL" id="CAD7273947.1"/>
    </source>
</evidence>
<dbReference type="PROSITE" id="PS40000">
    <property type="entry name" value="DM_1"/>
    <property type="match status" value="1"/>
</dbReference>
<keyword evidence="5 6" id="KW-0539">Nucleus</keyword>
<dbReference type="GO" id="GO:0046872">
    <property type="term" value="F:metal ion binding"/>
    <property type="evidence" value="ECO:0007669"/>
    <property type="project" value="UniProtKB-KW"/>
</dbReference>
<keyword evidence="3 6" id="KW-0862">Zinc</keyword>
<feature type="domain" description="DM" evidence="8">
    <location>
        <begin position="25"/>
        <end position="72"/>
    </location>
</feature>
<evidence type="ECO:0000256" key="7">
    <source>
        <dbReference type="SAM" id="MobiDB-lite"/>
    </source>
</evidence>
<dbReference type="Pfam" id="PF03474">
    <property type="entry name" value="DMA"/>
    <property type="match status" value="1"/>
</dbReference>
<organism evidence="9">
    <name type="scientific">Notodromas monacha</name>
    <dbReference type="NCBI Taxonomy" id="399045"/>
    <lineage>
        <taxon>Eukaryota</taxon>
        <taxon>Metazoa</taxon>
        <taxon>Ecdysozoa</taxon>
        <taxon>Arthropoda</taxon>
        <taxon>Crustacea</taxon>
        <taxon>Oligostraca</taxon>
        <taxon>Ostracoda</taxon>
        <taxon>Podocopa</taxon>
        <taxon>Podocopida</taxon>
        <taxon>Cypridocopina</taxon>
        <taxon>Cypridoidea</taxon>
        <taxon>Cyprididae</taxon>
        <taxon>Notodromas</taxon>
    </lineage>
</organism>
<evidence type="ECO:0000256" key="6">
    <source>
        <dbReference type="PROSITE-ProRule" id="PRU00070"/>
    </source>
</evidence>
<evidence type="ECO:0000259" key="8">
    <source>
        <dbReference type="PROSITE" id="PS50809"/>
    </source>
</evidence>
<dbReference type="GO" id="GO:0000981">
    <property type="term" value="F:DNA-binding transcription factor activity, RNA polymerase II-specific"/>
    <property type="evidence" value="ECO:0007669"/>
    <property type="project" value="TreeGrafter"/>
</dbReference>
<gene>
    <name evidence="9" type="ORF">NMOB1V02_LOCUS1809</name>
</gene>
<dbReference type="OrthoDB" id="6162476at2759"/>
<dbReference type="SUPFAM" id="SSF82927">
    <property type="entry name" value="Cysteine-rich DNA binding domain, (DM domain)"/>
    <property type="match status" value="1"/>
</dbReference>
<keyword evidence="10" id="KW-1185">Reference proteome</keyword>
<evidence type="ECO:0000256" key="1">
    <source>
        <dbReference type="ARBA" id="ARBA00006834"/>
    </source>
</evidence>
<name>A0A7R9BG32_9CRUS</name>
<dbReference type="SUPFAM" id="SSF46934">
    <property type="entry name" value="UBA-like"/>
    <property type="match status" value="1"/>
</dbReference>
<reference evidence="9" key="1">
    <citation type="submission" date="2020-11" db="EMBL/GenBank/DDBJ databases">
        <authorList>
            <person name="Tran Van P."/>
        </authorList>
    </citation>
    <scope>NUCLEOTIDE SEQUENCE</scope>
</reference>